<name>A0A212CLC8_CEREH</name>
<dbReference type="AlphaFoldDB" id="A0A212CLC8"/>
<evidence type="ECO:0000313" key="2">
    <source>
        <dbReference type="Proteomes" id="UP000242450"/>
    </source>
</evidence>
<comment type="caution">
    <text evidence="1">The sequence shown here is derived from an EMBL/GenBank/DDBJ whole genome shotgun (WGS) entry which is preliminary data.</text>
</comment>
<feature type="non-terminal residue" evidence="1">
    <location>
        <position position="117"/>
    </location>
</feature>
<protein>
    <submittedName>
        <fullName evidence="1">Uncharacterized protein</fullName>
    </submittedName>
</protein>
<evidence type="ECO:0000313" key="1">
    <source>
        <dbReference type="EMBL" id="OWK06654.1"/>
    </source>
</evidence>
<dbReference type="EMBL" id="MKHE01000018">
    <property type="protein sequence ID" value="OWK06654.1"/>
    <property type="molecule type" value="Genomic_DNA"/>
</dbReference>
<organism evidence="1 2">
    <name type="scientific">Cervus elaphus hippelaphus</name>
    <name type="common">European red deer</name>
    <dbReference type="NCBI Taxonomy" id="46360"/>
    <lineage>
        <taxon>Eukaryota</taxon>
        <taxon>Metazoa</taxon>
        <taxon>Chordata</taxon>
        <taxon>Craniata</taxon>
        <taxon>Vertebrata</taxon>
        <taxon>Euteleostomi</taxon>
        <taxon>Mammalia</taxon>
        <taxon>Eutheria</taxon>
        <taxon>Laurasiatheria</taxon>
        <taxon>Artiodactyla</taxon>
        <taxon>Ruminantia</taxon>
        <taxon>Pecora</taxon>
        <taxon>Cervidae</taxon>
        <taxon>Cervinae</taxon>
        <taxon>Cervus</taxon>
    </lineage>
</organism>
<keyword evidence="2" id="KW-1185">Reference proteome</keyword>
<dbReference type="InterPro" id="IPR036179">
    <property type="entry name" value="Ig-like_dom_sf"/>
</dbReference>
<sequence length="117" mass="13272">MFSAYEPLENVLVLARSRTGAKADPLFKWCPRHWLGWGWGITEGYSVSRSKKEHFPLSLELASTNQTSLYFCASRKSILAALNSLSDLSSPILKLLHKTAWGSLNTRQEFSREKKNL</sequence>
<accession>A0A212CLC8</accession>
<dbReference type="SUPFAM" id="SSF48726">
    <property type="entry name" value="Immunoglobulin"/>
    <property type="match status" value="1"/>
</dbReference>
<dbReference type="Proteomes" id="UP000242450">
    <property type="component" value="Chromosome 18"/>
</dbReference>
<reference evidence="1 2" key="1">
    <citation type="journal article" date="2018" name="Mol. Genet. Genomics">
        <title>The red deer Cervus elaphus genome CerEla1.0: sequencing, annotating, genes, and chromosomes.</title>
        <authorList>
            <person name="Bana N.A."/>
            <person name="Nyiri A."/>
            <person name="Nagy J."/>
            <person name="Frank K."/>
            <person name="Nagy T."/>
            <person name="Steger V."/>
            <person name="Schiller M."/>
            <person name="Lakatos P."/>
            <person name="Sugar L."/>
            <person name="Horn P."/>
            <person name="Barta E."/>
            <person name="Orosz L."/>
        </authorList>
    </citation>
    <scope>NUCLEOTIDE SEQUENCE [LARGE SCALE GENOMIC DNA]</scope>
    <source>
        <strain evidence="1">Hungarian</strain>
    </source>
</reference>
<gene>
    <name evidence="1" type="ORF">Celaphus_00012339</name>
</gene>
<proteinExistence type="predicted"/>